<feature type="repeat" description="ANK" evidence="2">
    <location>
        <begin position="1339"/>
        <end position="1372"/>
    </location>
</feature>
<evidence type="ECO:0000259" key="4">
    <source>
        <dbReference type="Pfam" id="PF24883"/>
    </source>
</evidence>
<feature type="domain" description="Nephrocystin 3-like N-terminal" evidence="4">
    <location>
        <begin position="394"/>
        <end position="568"/>
    </location>
</feature>
<feature type="repeat" description="ANK" evidence="2">
    <location>
        <begin position="1373"/>
        <end position="1406"/>
    </location>
</feature>
<keyword evidence="2" id="KW-0040">ANK repeat</keyword>
<feature type="repeat" description="ANK" evidence="2">
    <location>
        <begin position="1305"/>
        <end position="1338"/>
    </location>
</feature>
<dbReference type="EMBL" id="JAELUQ010000009">
    <property type="protein sequence ID" value="KAG7408475.1"/>
    <property type="molecule type" value="Genomic_DNA"/>
</dbReference>
<feature type="repeat" description="ANK" evidence="2">
    <location>
        <begin position="927"/>
        <end position="960"/>
    </location>
</feature>
<name>A0A8J5NP06_FUSOX</name>
<evidence type="ECO:0000256" key="3">
    <source>
        <dbReference type="SAM" id="Phobius"/>
    </source>
</evidence>
<feature type="repeat" description="ANK" evidence="2">
    <location>
        <begin position="1713"/>
        <end position="1747"/>
    </location>
</feature>
<feature type="repeat" description="ANK" evidence="2">
    <location>
        <begin position="1475"/>
        <end position="1497"/>
    </location>
</feature>
<protein>
    <submittedName>
        <fullName evidence="5">Serine/threonine-protein phosphatase 6 regulatory ankyrin repeat subunit B</fullName>
    </submittedName>
</protein>
<feature type="repeat" description="ANK" evidence="2">
    <location>
        <begin position="1509"/>
        <end position="1542"/>
    </location>
</feature>
<feature type="repeat" description="ANK" evidence="2">
    <location>
        <begin position="1679"/>
        <end position="1712"/>
    </location>
</feature>
<dbReference type="Pfam" id="PF24883">
    <property type="entry name" value="NPHP3_N"/>
    <property type="match status" value="1"/>
</dbReference>
<dbReference type="PANTHER" id="PTHR24198:SF165">
    <property type="entry name" value="ANKYRIN REPEAT-CONTAINING PROTEIN-RELATED"/>
    <property type="match status" value="1"/>
</dbReference>
<dbReference type="Pfam" id="PF12796">
    <property type="entry name" value="Ank_2"/>
    <property type="match status" value="7"/>
</dbReference>
<dbReference type="Pfam" id="PF00023">
    <property type="entry name" value="Ank"/>
    <property type="match status" value="5"/>
</dbReference>
<dbReference type="Proteomes" id="UP000694050">
    <property type="component" value="Unassembled WGS sequence"/>
</dbReference>
<feature type="repeat" description="ANK" evidence="2">
    <location>
        <begin position="1543"/>
        <end position="1576"/>
    </location>
</feature>
<feature type="repeat" description="ANK" evidence="2">
    <location>
        <begin position="1271"/>
        <end position="1304"/>
    </location>
</feature>
<organism evidence="5 6">
    <name type="scientific">Fusarium oxysporum f. sp. rapae</name>
    <dbReference type="NCBI Taxonomy" id="485398"/>
    <lineage>
        <taxon>Eukaryota</taxon>
        <taxon>Fungi</taxon>
        <taxon>Dikarya</taxon>
        <taxon>Ascomycota</taxon>
        <taxon>Pezizomycotina</taxon>
        <taxon>Sordariomycetes</taxon>
        <taxon>Hypocreomycetidae</taxon>
        <taxon>Hypocreales</taxon>
        <taxon>Nectriaceae</taxon>
        <taxon>Fusarium</taxon>
        <taxon>Fusarium oxysporum species complex</taxon>
    </lineage>
</organism>
<feature type="repeat" description="ANK" evidence="2">
    <location>
        <begin position="1407"/>
        <end position="1440"/>
    </location>
</feature>
<gene>
    <name evidence="5" type="ORF">Forpe1208_v012026</name>
</gene>
<dbReference type="InterPro" id="IPR002110">
    <property type="entry name" value="Ankyrin_rpt"/>
</dbReference>
<keyword evidence="3" id="KW-0472">Membrane</keyword>
<feature type="repeat" description="ANK" evidence="2">
    <location>
        <begin position="1577"/>
        <end position="1610"/>
    </location>
</feature>
<feature type="repeat" description="ANK" evidence="2">
    <location>
        <begin position="1849"/>
        <end position="1882"/>
    </location>
</feature>
<dbReference type="InterPro" id="IPR056884">
    <property type="entry name" value="NPHP3-like_N"/>
</dbReference>
<evidence type="ECO:0000256" key="1">
    <source>
        <dbReference type="ARBA" id="ARBA00022737"/>
    </source>
</evidence>
<keyword evidence="3" id="KW-0812">Transmembrane</keyword>
<keyword evidence="3" id="KW-1133">Transmembrane helix</keyword>
<accession>A0A8J5NP06</accession>
<feature type="repeat" description="ANK" evidence="2">
    <location>
        <begin position="1645"/>
        <end position="1678"/>
    </location>
</feature>
<evidence type="ECO:0000313" key="6">
    <source>
        <dbReference type="Proteomes" id="UP000694050"/>
    </source>
</evidence>
<feature type="repeat" description="ANK" evidence="2">
    <location>
        <begin position="1030"/>
        <end position="1052"/>
    </location>
</feature>
<feature type="repeat" description="ANK" evidence="2">
    <location>
        <begin position="893"/>
        <end position="926"/>
    </location>
</feature>
<feature type="repeat" description="ANK" evidence="2">
    <location>
        <begin position="1782"/>
        <end position="1805"/>
    </location>
</feature>
<dbReference type="SMART" id="SM00248">
    <property type="entry name" value="ANK"/>
    <property type="match status" value="30"/>
</dbReference>
<dbReference type="PROSITE" id="PS50088">
    <property type="entry name" value="ANK_REPEAT"/>
    <property type="match status" value="23"/>
</dbReference>
<keyword evidence="1" id="KW-0677">Repeat</keyword>
<dbReference type="Pfam" id="PF13637">
    <property type="entry name" value="Ank_4"/>
    <property type="match status" value="2"/>
</dbReference>
<feature type="repeat" description="ANK" evidence="2">
    <location>
        <begin position="1064"/>
        <end position="1097"/>
    </location>
</feature>
<feature type="repeat" description="ANK" evidence="2">
    <location>
        <begin position="1748"/>
        <end position="1781"/>
    </location>
</feature>
<evidence type="ECO:0000313" key="5">
    <source>
        <dbReference type="EMBL" id="KAG7408475.1"/>
    </source>
</evidence>
<feature type="transmembrane region" description="Helical" evidence="3">
    <location>
        <begin position="20"/>
        <end position="38"/>
    </location>
</feature>
<feature type="repeat" description="ANK" evidence="2">
    <location>
        <begin position="961"/>
        <end position="995"/>
    </location>
</feature>
<feature type="repeat" description="ANK" evidence="2">
    <location>
        <begin position="1441"/>
        <end position="1474"/>
    </location>
</feature>
<dbReference type="PROSITE" id="PS50297">
    <property type="entry name" value="ANK_REP_REGION"/>
    <property type="match status" value="17"/>
</dbReference>
<sequence>MSSFTFPRVIARIFIGSQRAVWYIFPICCGLLIISICLSRRRRGPSRVTSAPPPAEYPIQILHDDNNATVDIVAVHGLAANPDYAWVWQPKNNPPGHPRYPAKHFNWLKELLPIELSSAQLSCRVMTFNYDSKWFMNAPQQRLSNISDTLLVSLRNKRDKQATGRPLIFIGHSFGGNLIEQAIISASRQSGYLEIAESTVGVVFLGTPHRGSAAASWGVLITSLAPPQFTAEKRILKDLEEQSSSLTDRLHDFSRWLFVESVPVVCFFEQLATDYSSRMGAMGQVIPYKELVVPETSACIDGHPKISLHADHFKINKFYGPDDPSFKLVYPEIERMARGAQDILNHHRNPKAIPMDQSATSGDLRTCLQEMRVTNPRDILSEIRSQKGKRIGHTCEWILKREEFSAWGANDNSQLLRLIGSPGIGKTMMSTFLIEVLKGKVEKSPDKMFAYFLCDYRYPEQRSPTAILRSLIWQLLLQRNGFFRHIRSDFEKHKDSRLFESLFENFSTLWRIFQDMLRDEHAGEVFILIDALDECDRSTRKALLRCMRELFQASLKSAGNFKFLVTCRPEISDIEYELTGIDVSLRMDSSEVNADLSDYINFKGEDLAQRKGYSQNLKEDVKAALESRAGGTFLWVSLMINELESTPNYEVADKLKDLPEGLDETYTRILEDNIPKKRREDARFLLLSMVAARRPLTKKELAASFAFWKTGSVVVGHDLHDYMDICASCSSIIYLDIASNDSETTANFCHQSVKEFLLNDHGGLSGAWYQMSSDGANLHMFQICWCYLSSDVFFHGRLVISRWNKMLLKTPIEELQTHLDQYSFLGYASSEWEKHAITSYPAILTDLKIDIVKAPTLRDAWLLRTARERQGEEAIVKLLLNTEGVDVNSKDKDGMTPLSLAAAAGHEATVKLLLNTEGVGVDSKDEDGMTPLSWAASTGHEEIVELLLNTKGVDVNSKDKDGMTPLSWAAMNGHNKNIVELLLNTRGVDVDSKDKYGWTPLLWATIYGREATTKLLLQTQKVNVDSKDEDGMTPLLLAAATGHEGIVELLLQTQKVDVDSKDRDGRTPLSWAAGKGHEATTNMLLNTEGVDVNSKDKYGWAPLLWAAIYGHEATTKLLLQTQKVNVDLKDKDGRTSLLWAARFRQEATFKLLLNTKCVDVNSKDKDGMAPLSWAVGKGRPMDIVELVLRTQRVDMDPKVEGSRTPLWWAVGNGCPKAIAELLLDTEGVDVDSKDKDGMTPLSWAAMNRHSEDIVELLLNTRGVDVNSKDKDGMTPLSLAAAAGHEATVKLLLQTQKVDVNSKDKNGMTPLSWATMNGHEATTKLLLNTEGVDVNSKDKNGMTPLSWAAGNGHEATTKLLLNTEGVDVDSKDEDGMTPLSLAAAAGHEATVKLLLQTQKADMNSKDKNGITPLSWATMNGHEATTKLLLNTEGVDVNSKDKNGMTPLSWAAGNGHEATTKLLLNTEGVDVDSKDEDGMTPLSWAASTGHEEIVELLLQTQKVDVDSKDKYGMTPLSWAARKGHEATVNLLLNTEGVDVDSKNEDGRTPLSWAAGKGHKATTNLLLNTEGVDVNSKDKDGMTPLSWAAGNGHEATINLLLNTEGVDVDSKDKDGMTPLSWATGNGHEATVNLLLNTEGVDVDSKNEDGMTPLSWATGNGHEVTVKLLLNTEGVDVNSKDKNGMTPLSWAARKGHEATVKLLLNTEGVDVDSKDKDGMTPLSWAAMNGHNKNIVELLLNTRGVDVDSKNKDGRTPLSLAASTGHEATVKLLLNTEGVDVDSKNKDGMTPLSWAAMNGHNKNIVELLLNTDGIDVDGKDVYGRTPLSWAAEIGHGPIIEFLLAKCSANTEDNIGRTPLSFAAKNGHDTIVMALLSHETVDPDQEDHYGSTPLSIAVRNCRPRIVYALLATGEVTFNSQDRFGRTLWWWARRYGNTDIKQALHGYAEKRGIAICENDEPITMSPISHDEASRWCDVCTLSIPENEVFYECGVCNSGDFGVCSACYMIGGRCLGDDHELAQRKDEGE</sequence>
<dbReference type="GO" id="GO:0005737">
    <property type="term" value="C:cytoplasm"/>
    <property type="evidence" value="ECO:0007669"/>
    <property type="project" value="TreeGrafter"/>
</dbReference>
<comment type="caution">
    <text evidence="5">The sequence shown here is derived from an EMBL/GenBank/DDBJ whole genome shotgun (WGS) entry which is preliminary data.</text>
</comment>
<dbReference type="PANTHER" id="PTHR24198">
    <property type="entry name" value="ANKYRIN REPEAT AND PROTEIN KINASE DOMAIN-CONTAINING PROTEIN"/>
    <property type="match status" value="1"/>
</dbReference>
<evidence type="ECO:0000256" key="2">
    <source>
        <dbReference type="PROSITE-ProRule" id="PRU00023"/>
    </source>
</evidence>
<proteinExistence type="predicted"/>
<feature type="repeat" description="ANK" evidence="2">
    <location>
        <begin position="1611"/>
        <end position="1644"/>
    </location>
</feature>
<reference evidence="5" key="1">
    <citation type="submission" date="2021-04" db="EMBL/GenBank/DDBJ databases">
        <title>First draft genome resource for Brassicaceae pathogens Fusarium oxysporum f. sp. raphani and Fusarium oxysporum f. sp. rapae.</title>
        <authorList>
            <person name="Asai S."/>
        </authorList>
    </citation>
    <scope>NUCLEOTIDE SEQUENCE</scope>
    <source>
        <strain evidence="5">Tf1208</strain>
    </source>
</reference>
<feature type="repeat" description="ANK" evidence="2">
    <location>
        <begin position="1236"/>
        <end position="1270"/>
    </location>
</feature>